<dbReference type="EMBL" id="SNRX01000005">
    <property type="protein sequence ID" value="KAA6302868.1"/>
    <property type="molecule type" value="Genomic_DNA"/>
</dbReference>
<comment type="caution">
    <text evidence="1">The sequence shown here is derived from an EMBL/GenBank/DDBJ whole genome shotgun (WGS) entry which is preliminary data.</text>
</comment>
<proteinExistence type="predicted"/>
<dbReference type="Gene3D" id="3.30.2220.10">
    <property type="entry name" value="rbstp2171"/>
    <property type="match status" value="1"/>
</dbReference>
<evidence type="ECO:0000313" key="2">
    <source>
        <dbReference type="Proteomes" id="UP000324575"/>
    </source>
</evidence>
<name>A0A5M8P3A9_9BACT</name>
<dbReference type="AlphaFoldDB" id="A0A5M8P3A9"/>
<accession>A0A5M8P3A9</accession>
<evidence type="ECO:0000313" key="1">
    <source>
        <dbReference type="EMBL" id="KAA6302868.1"/>
    </source>
</evidence>
<reference evidence="1 2" key="1">
    <citation type="submission" date="2019-03" db="EMBL/GenBank/DDBJ databases">
        <title>Single cell metagenomics reveals metabolic interactions within the superorganism composed of flagellate Streblomastix strix and complex community of Bacteroidetes bacteria on its surface.</title>
        <authorList>
            <person name="Treitli S.C."/>
            <person name="Kolisko M."/>
            <person name="Husnik F."/>
            <person name="Keeling P."/>
            <person name="Hampl V."/>
        </authorList>
    </citation>
    <scope>NUCLEOTIDE SEQUENCE [LARGE SCALE GENOMIC DNA]</scope>
    <source>
        <strain evidence="1">St1</strain>
    </source>
</reference>
<protein>
    <submittedName>
        <fullName evidence="1">Uncharacterized protein</fullName>
    </submittedName>
</protein>
<gene>
    <name evidence="1" type="ORF">EZS26_001038</name>
</gene>
<dbReference type="Proteomes" id="UP000324575">
    <property type="component" value="Unassembled WGS sequence"/>
</dbReference>
<organism evidence="1 2">
    <name type="scientific">Candidatus Ordinivivax streblomastigis</name>
    <dbReference type="NCBI Taxonomy" id="2540710"/>
    <lineage>
        <taxon>Bacteria</taxon>
        <taxon>Pseudomonadati</taxon>
        <taxon>Bacteroidota</taxon>
        <taxon>Bacteroidia</taxon>
        <taxon>Bacteroidales</taxon>
        <taxon>Candidatus Ordinivivax</taxon>
    </lineage>
</organism>
<sequence length="118" mass="13425">MSEKTLTLQQESEIKAKALKLKADKKLRKVFPMVVFGDETCDEKEIYVAYLSEPNFPQFSKFMAASKKDEVTAMRTLAKDCFLDGDKELVDNESLFLFGLMSQLSEIISTRQSTLVNL</sequence>